<reference evidence="2" key="1">
    <citation type="submission" date="2016-10" db="EMBL/GenBank/DDBJ databases">
        <authorList>
            <person name="Varghese N."/>
            <person name="Submissions S."/>
        </authorList>
    </citation>
    <scope>NUCLEOTIDE SEQUENCE [LARGE SCALE GENOMIC DNA]</scope>
    <source>
        <strain evidence="2">ATCC 700379</strain>
    </source>
</reference>
<sequence length="167" mass="19945">MKLKKLKRAALKNVNLLENDYDRLNKSLSYDLNIGITNFSEEENRYFNCQRKERKYASFTIELNAIVEQLLKDIYQKYYEEEFDGNGHVIETLEKKLGNFIEFGKSVNNKNLVALRNYIVHQKYSLELAKKNAEKFDLDRNMSNEELFSLLFKNTYSYIEKIKKIKE</sequence>
<name>A0A1I2P474_9BACL</name>
<evidence type="ECO:0000313" key="1">
    <source>
        <dbReference type="EMBL" id="SFG10884.1"/>
    </source>
</evidence>
<dbReference type="OrthoDB" id="2610629at2"/>
<dbReference type="AlphaFoldDB" id="A0A1I2P474"/>
<gene>
    <name evidence="1" type="ORF">SAMN02982927_00705</name>
</gene>
<dbReference type="Proteomes" id="UP000198752">
    <property type="component" value="Unassembled WGS sequence"/>
</dbReference>
<accession>A0A1I2P474</accession>
<proteinExistence type="predicted"/>
<evidence type="ECO:0000313" key="2">
    <source>
        <dbReference type="Proteomes" id="UP000198752"/>
    </source>
</evidence>
<organism evidence="1 2">
    <name type="scientific">Sporolactobacillus nakayamae</name>
    <dbReference type="NCBI Taxonomy" id="269670"/>
    <lineage>
        <taxon>Bacteria</taxon>
        <taxon>Bacillati</taxon>
        <taxon>Bacillota</taxon>
        <taxon>Bacilli</taxon>
        <taxon>Bacillales</taxon>
        <taxon>Sporolactobacillaceae</taxon>
        <taxon>Sporolactobacillus</taxon>
    </lineage>
</organism>
<keyword evidence="2" id="KW-1185">Reference proteome</keyword>
<protein>
    <submittedName>
        <fullName evidence="1">Uncharacterized protein</fullName>
    </submittedName>
</protein>
<dbReference type="EMBL" id="FOOY01000004">
    <property type="protein sequence ID" value="SFG10884.1"/>
    <property type="molecule type" value="Genomic_DNA"/>
</dbReference>
<dbReference type="STRING" id="269670.SAMN02982927_00705"/>
<dbReference type="RefSeq" id="WP_093670117.1">
    <property type="nucleotide sequence ID" value="NZ_FOOY01000004.1"/>
</dbReference>